<dbReference type="EC" id="1.11.1.7" evidence="2"/>
<reference evidence="8" key="2">
    <citation type="submission" date="2014-05" db="EMBL/GenBank/DDBJ databases">
        <title>The genome and life-stage specific transcriptomes of Globodera pallida elucidate key aspects of plant parasitism by a cyst nematode.</title>
        <authorList>
            <person name="Cotton J.A."/>
            <person name="Lilley C.J."/>
            <person name="Jones L.M."/>
            <person name="Kikuchi T."/>
            <person name="Reid A.J."/>
            <person name="Thorpe P."/>
            <person name="Tsai I.J."/>
            <person name="Beasley H."/>
            <person name="Blok V."/>
            <person name="Cock P.J.A."/>
            <person name="Van den Akker S.E."/>
            <person name="Holroyd N."/>
            <person name="Hunt M."/>
            <person name="Mantelin S."/>
            <person name="Naghra H."/>
            <person name="Pain A."/>
            <person name="Palomares-Rius J.E."/>
            <person name="Zarowiecki M."/>
            <person name="Berriman M."/>
            <person name="Jones J.T."/>
            <person name="Urwin P.E."/>
        </authorList>
    </citation>
    <scope>NUCLEOTIDE SEQUENCE [LARGE SCALE GENOMIC DNA]</scope>
    <source>
        <strain evidence="8">Lindley</strain>
    </source>
</reference>
<dbReference type="SUPFAM" id="SSF48113">
    <property type="entry name" value="Heme-dependent peroxidases"/>
    <property type="match status" value="2"/>
</dbReference>
<dbReference type="AlphaFoldDB" id="A0A183CFQ7"/>
<dbReference type="GO" id="GO:0020037">
    <property type="term" value="F:heme binding"/>
    <property type="evidence" value="ECO:0007669"/>
    <property type="project" value="InterPro"/>
</dbReference>
<dbReference type="PANTHER" id="PTHR11475:SF61">
    <property type="entry name" value="PEROXIDASE MLT-7"/>
    <property type="match status" value="1"/>
</dbReference>
<keyword evidence="7" id="KW-0349">Heme</keyword>
<keyword evidence="3" id="KW-0575">Peroxidase</keyword>
<sequence length="663" mass="73209">MDSSACVPQISAGGDCSRALCYHLAYRSIDGVCNNLDWPVVGAAFRPFMRHLPSEYADGFTEPAGLGRRSTARDASRHLLANATAVIHDQINSLFMQWGQFMAQDMAKTTHLSADTCTTCAPVANKCVPVPISNQDTNAMFRQKGCLTIPRSAAVCGTGVQGMPREQLNENTAFVDGSTIYGSNYKDLLKVRDGRSGLLKMSRFNNMMVLPFDSSRCGATIGTCAAASFVTGDSRSNMFIGLSSLYIIFAREHNRIARVLQKLNPAWSGDRLFQETRKIVGAEIQAVLYNEFVPLVLGSSAERLLGPYNGYEPNVDPSVSNEFTTAAFRFGHGTIVEQYSRLSANERPIPAGPFQFNEGTLKSQKLLFEGGIDPVLRGLWSTPIKRPQRLTPAVTEHLFSNTDLGTMNIMRGRDHGLPSYNKMRQFCGLRVAYSFDELAEYITDPTIRRSLSSIYASTGTLKSQKLLFEGGIDPVLRGLWSTPIKRPQRLTPAVTEHLFSNTDLGTMNIMRGRDHGLPSYNKMRQFCGLRVAYSFDELAEYITDPTIRRSLSSIYASTDDIDLYVGGMVEDTLMGALVGPTFACIIGNQFRRSRAGDRFYFENPNIFSPAQLAELKKTSLSRILCDNGDRITQVPSTAFLLPFAGGSSACAELPQLDLNKWRE</sequence>
<accession>A0A183CFQ7</accession>
<protein>
    <recommendedName>
        <fullName evidence="2">peroxidase</fullName>
        <ecNumber evidence="2">1.11.1.7</ecNumber>
    </recommendedName>
</protein>
<evidence type="ECO:0000256" key="3">
    <source>
        <dbReference type="ARBA" id="ARBA00022559"/>
    </source>
</evidence>
<evidence type="ECO:0000256" key="2">
    <source>
        <dbReference type="ARBA" id="ARBA00012313"/>
    </source>
</evidence>
<evidence type="ECO:0000256" key="5">
    <source>
        <dbReference type="ARBA" id="ARBA00022729"/>
    </source>
</evidence>
<dbReference type="PROSITE" id="PS50292">
    <property type="entry name" value="PEROXIDASE_3"/>
    <property type="match status" value="1"/>
</dbReference>
<comment type="catalytic activity">
    <reaction evidence="1">
        <text>2 a phenolic donor + H2O2 = 2 a phenolic radical donor + 2 H2O</text>
        <dbReference type="Rhea" id="RHEA:56136"/>
        <dbReference type="ChEBI" id="CHEBI:15377"/>
        <dbReference type="ChEBI" id="CHEBI:16240"/>
        <dbReference type="ChEBI" id="CHEBI:139520"/>
        <dbReference type="ChEBI" id="CHEBI:139521"/>
        <dbReference type="EC" id="1.11.1.7"/>
    </reaction>
</comment>
<keyword evidence="3" id="KW-0560">Oxidoreductase</keyword>
<keyword evidence="5" id="KW-0732">Signal</keyword>
<dbReference type="PRINTS" id="PR00457">
    <property type="entry name" value="ANPEROXIDASE"/>
</dbReference>
<keyword evidence="8" id="KW-1185">Reference proteome</keyword>
<keyword evidence="7" id="KW-0408">Iron</keyword>
<reference evidence="9" key="3">
    <citation type="submission" date="2016-06" db="UniProtKB">
        <authorList>
            <consortium name="WormBaseParasite"/>
        </authorList>
    </citation>
    <scope>IDENTIFICATION</scope>
</reference>
<evidence type="ECO:0000313" key="9">
    <source>
        <dbReference type="WBParaSite" id="GPLIN_001171200"/>
    </source>
</evidence>
<dbReference type="GO" id="GO:0046872">
    <property type="term" value="F:metal ion binding"/>
    <property type="evidence" value="ECO:0007669"/>
    <property type="project" value="UniProtKB-KW"/>
</dbReference>
<dbReference type="GO" id="GO:0006979">
    <property type="term" value="P:response to oxidative stress"/>
    <property type="evidence" value="ECO:0007669"/>
    <property type="project" value="InterPro"/>
</dbReference>
<dbReference type="Gene3D" id="1.10.640.10">
    <property type="entry name" value="Haem peroxidase domain superfamily, animal type"/>
    <property type="match status" value="2"/>
</dbReference>
<keyword evidence="4 7" id="KW-0479">Metal-binding</keyword>
<keyword evidence="6" id="KW-1015">Disulfide bond</keyword>
<reference evidence="8" key="1">
    <citation type="submission" date="2013-12" db="EMBL/GenBank/DDBJ databases">
        <authorList>
            <person name="Aslett M."/>
        </authorList>
    </citation>
    <scope>NUCLEOTIDE SEQUENCE [LARGE SCALE GENOMIC DNA]</scope>
    <source>
        <strain evidence="8">Lindley</strain>
    </source>
</reference>
<name>A0A183CFQ7_GLOPA</name>
<evidence type="ECO:0000256" key="1">
    <source>
        <dbReference type="ARBA" id="ARBA00000189"/>
    </source>
</evidence>
<dbReference type="Pfam" id="PF03098">
    <property type="entry name" value="An_peroxidase"/>
    <property type="match status" value="2"/>
</dbReference>
<dbReference type="WBParaSite" id="GPLIN_001171200">
    <property type="protein sequence ID" value="GPLIN_001171200"/>
    <property type="gene ID" value="GPLIN_001171200"/>
</dbReference>
<evidence type="ECO:0000256" key="6">
    <source>
        <dbReference type="ARBA" id="ARBA00023157"/>
    </source>
</evidence>
<dbReference type="InterPro" id="IPR037120">
    <property type="entry name" value="Haem_peroxidase_sf_animal"/>
</dbReference>
<organism evidence="8 9">
    <name type="scientific">Globodera pallida</name>
    <name type="common">Potato cyst nematode worm</name>
    <name type="synonym">Heterodera pallida</name>
    <dbReference type="NCBI Taxonomy" id="36090"/>
    <lineage>
        <taxon>Eukaryota</taxon>
        <taxon>Metazoa</taxon>
        <taxon>Ecdysozoa</taxon>
        <taxon>Nematoda</taxon>
        <taxon>Chromadorea</taxon>
        <taxon>Rhabditida</taxon>
        <taxon>Tylenchina</taxon>
        <taxon>Tylenchomorpha</taxon>
        <taxon>Tylenchoidea</taxon>
        <taxon>Heteroderidae</taxon>
        <taxon>Heteroderinae</taxon>
        <taxon>Globodera</taxon>
    </lineage>
</organism>
<dbReference type="InterPro" id="IPR010255">
    <property type="entry name" value="Haem_peroxidase_sf"/>
</dbReference>
<proteinExistence type="predicted"/>
<evidence type="ECO:0000256" key="7">
    <source>
        <dbReference type="PIRSR" id="PIRSR619791-2"/>
    </source>
</evidence>
<dbReference type="GO" id="GO:0005615">
    <property type="term" value="C:extracellular space"/>
    <property type="evidence" value="ECO:0007669"/>
    <property type="project" value="TreeGrafter"/>
</dbReference>
<evidence type="ECO:0000256" key="4">
    <source>
        <dbReference type="ARBA" id="ARBA00022723"/>
    </source>
</evidence>
<dbReference type="InterPro" id="IPR019791">
    <property type="entry name" value="Haem_peroxidase_animal"/>
</dbReference>
<dbReference type="Proteomes" id="UP000050741">
    <property type="component" value="Unassembled WGS sequence"/>
</dbReference>
<dbReference type="CDD" id="cd09823">
    <property type="entry name" value="peroxinectin_like"/>
    <property type="match status" value="1"/>
</dbReference>
<dbReference type="PANTHER" id="PTHR11475">
    <property type="entry name" value="OXIDASE/PEROXIDASE"/>
    <property type="match status" value="1"/>
</dbReference>
<dbReference type="GO" id="GO:0140825">
    <property type="term" value="F:lactoperoxidase activity"/>
    <property type="evidence" value="ECO:0007669"/>
    <property type="project" value="UniProtKB-EC"/>
</dbReference>
<feature type="binding site" description="axial binding residue" evidence="7">
    <location>
        <position position="332"/>
    </location>
    <ligand>
        <name>heme b</name>
        <dbReference type="ChEBI" id="CHEBI:60344"/>
    </ligand>
    <ligandPart>
        <name>Fe</name>
        <dbReference type="ChEBI" id="CHEBI:18248"/>
    </ligandPart>
</feature>
<dbReference type="FunFam" id="1.10.640.10:FF:000007">
    <property type="entry name" value="Peroxidase mlt-7"/>
    <property type="match status" value="1"/>
</dbReference>
<evidence type="ECO:0000313" key="8">
    <source>
        <dbReference type="Proteomes" id="UP000050741"/>
    </source>
</evidence>